<evidence type="ECO:0000313" key="1">
    <source>
        <dbReference type="Proteomes" id="UP000887576"/>
    </source>
</evidence>
<dbReference type="Proteomes" id="UP000887576">
    <property type="component" value="Unplaced"/>
</dbReference>
<sequence length="357" mass="41469">MEYFNFLGLPDVVQDLIVHEIVHNSIPNDRIQLARTCKYMNEAVKRAKPKKIVEKVTIDLSDDLLLMHFDSKSVDGKPSPTLVTKFVTNLKIYHHGFFPEFTEFYNKLEHLEFLDYFGSIEMFNSLSHLPSKIKVNILPDYDSSLLENITKKTENNPLSSLYLDDCIPVEDLQQFLQATKFKNGFEIHFEVQCSEFKVIHIFMNFIDDEQGFEIETFPKGSSLIVAIQKYDGKEKRILSLSVMELLTVYDPLNDAEPWRVPFNVTMKTQPTLPIFCDYLVDGEQDYVMENIKENDWIKINTDANVRYSNKMLESNFPRKEFATAQERLTFINDTLGCRISIIKVEELAETVQNLENG</sequence>
<proteinExistence type="predicted"/>
<organism evidence="1 2">
    <name type="scientific">Panagrolaimus sp. JU765</name>
    <dbReference type="NCBI Taxonomy" id="591449"/>
    <lineage>
        <taxon>Eukaryota</taxon>
        <taxon>Metazoa</taxon>
        <taxon>Ecdysozoa</taxon>
        <taxon>Nematoda</taxon>
        <taxon>Chromadorea</taxon>
        <taxon>Rhabditida</taxon>
        <taxon>Tylenchina</taxon>
        <taxon>Panagrolaimomorpha</taxon>
        <taxon>Panagrolaimoidea</taxon>
        <taxon>Panagrolaimidae</taxon>
        <taxon>Panagrolaimus</taxon>
    </lineage>
</organism>
<evidence type="ECO:0000313" key="2">
    <source>
        <dbReference type="WBParaSite" id="JU765_v2.g6009.t1"/>
    </source>
</evidence>
<dbReference type="WBParaSite" id="JU765_v2.g6009.t1">
    <property type="protein sequence ID" value="JU765_v2.g6009.t1"/>
    <property type="gene ID" value="JU765_v2.g6009"/>
</dbReference>
<reference evidence="2" key="1">
    <citation type="submission" date="2022-11" db="UniProtKB">
        <authorList>
            <consortium name="WormBaseParasite"/>
        </authorList>
    </citation>
    <scope>IDENTIFICATION</scope>
</reference>
<accession>A0AC34REB8</accession>
<name>A0AC34REB8_9BILA</name>
<protein>
    <submittedName>
        <fullName evidence="2">F-box domain-containing protein</fullName>
    </submittedName>
</protein>